<feature type="compositionally biased region" description="Basic and acidic residues" evidence="4">
    <location>
        <begin position="90"/>
        <end position="101"/>
    </location>
</feature>
<evidence type="ECO:0000313" key="7">
    <source>
        <dbReference type="Proteomes" id="UP001489004"/>
    </source>
</evidence>
<keyword evidence="2 3" id="KW-0694">RNA-binding</keyword>
<dbReference type="InterPro" id="IPR000504">
    <property type="entry name" value="RRM_dom"/>
</dbReference>
<evidence type="ECO:0000313" key="6">
    <source>
        <dbReference type="EMBL" id="KAK9814464.1"/>
    </source>
</evidence>
<dbReference type="GO" id="GO:0006417">
    <property type="term" value="P:regulation of translation"/>
    <property type="evidence" value="ECO:0007669"/>
    <property type="project" value="TreeGrafter"/>
</dbReference>
<name>A0AAW1PY13_9CHLO</name>
<keyword evidence="7" id="KW-1185">Reference proteome</keyword>
<dbReference type="PANTHER" id="PTHR48032">
    <property type="entry name" value="RNA-BINDING PROTEIN MUSASHI HOMOLOG RBP6"/>
    <property type="match status" value="1"/>
</dbReference>
<dbReference type="Gene3D" id="3.30.70.330">
    <property type="match status" value="2"/>
</dbReference>
<dbReference type="InterPro" id="IPR012677">
    <property type="entry name" value="Nucleotide-bd_a/b_plait_sf"/>
</dbReference>
<dbReference type="Pfam" id="PF00076">
    <property type="entry name" value="RRM_1"/>
    <property type="match status" value="2"/>
</dbReference>
<proteinExistence type="predicted"/>
<accession>A0AAW1PY13</accession>
<feature type="domain" description="RRM" evidence="5">
    <location>
        <begin position="20"/>
        <end position="102"/>
    </location>
</feature>
<gene>
    <name evidence="6" type="ORF">WJX72_006412</name>
</gene>
<dbReference type="SMART" id="SM00360">
    <property type="entry name" value="RRM"/>
    <property type="match status" value="2"/>
</dbReference>
<evidence type="ECO:0000256" key="3">
    <source>
        <dbReference type="PROSITE-ProRule" id="PRU00176"/>
    </source>
</evidence>
<comment type="caution">
    <text evidence="6">The sequence shown here is derived from an EMBL/GenBank/DDBJ whole genome shotgun (WGS) entry which is preliminary data.</text>
</comment>
<dbReference type="EMBL" id="JALJOR010000007">
    <property type="protein sequence ID" value="KAK9814464.1"/>
    <property type="molecule type" value="Genomic_DNA"/>
</dbReference>
<organism evidence="6 7">
    <name type="scientific">[Myrmecia] bisecta</name>
    <dbReference type="NCBI Taxonomy" id="41462"/>
    <lineage>
        <taxon>Eukaryota</taxon>
        <taxon>Viridiplantae</taxon>
        <taxon>Chlorophyta</taxon>
        <taxon>core chlorophytes</taxon>
        <taxon>Trebouxiophyceae</taxon>
        <taxon>Trebouxiales</taxon>
        <taxon>Trebouxiaceae</taxon>
        <taxon>Myrmecia</taxon>
    </lineage>
</organism>
<evidence type="ECO:0000256" key="2">
    <source>
        <dbReference type="ARBA" id="ARBA00022884"/>
    </source>
</evidence>
<dbReference type="PANTHER" id="PTHR48032:SF6">
    <property type="entry name" value="RNA-BINDING (RRM_RBD_RNP MOTIFS) FAMILY PROTEIN"/>
    <property type="match status" value="1"/>
</dbReference>
<evidence type="ECO:0000256" key="4">
    <source>
        <dbReference type="SAM" id="MobiDB-lite"/>
    </source>
</evidence>
<evidence type="ECO:0000259" key="5">
    <source>
        <dbReference type="PROSITE" id="PS50102"/>
    </source>
</evidence>
<dbReference type="Proteomes" id="UP001489004">
    <property type="component" value="Unassembled WGS sequence"/>
</dbReference>
<feature type="region of interest" description="Disordered" evidence="4">
    <location>
        <begin position="90"/>
        <end position="112"/>
    </location>
</feature>
<reference evidence="6 7" key="1">
    <citation type="journal article" date="2024" name="Nat. Commun.">
        <title>Phylogenomics reveals the evolutionary origins of lichenization in chlorophyte algae.</title>
        <authorList>
            <person name="Puginier C."/>
            <person name="Libourel C."/>
            <person name="Otte J."/>
            <person name="Skaloud P."/>
            <person name="Haon M."/>
            <person name="Grisel S."/>
            <person name="Petersen M."/>
            <person name="Berrin J.G."/>
            <person name="Delaux P.M."/>
            <person name="Dal Grande F."/>
            <person name="Keller J."/>
        </authorList>
    </citation>
    <scope>NUCLEOTIDE SEQUENCE [LARGE SCALE GENOMIC DNA]</scope>
    <source>
        <strain evidence="6 7">SAG 2043</strain>
    </source>
</reference>
<dbReference type="AlphaFoldDB" id="A0AAW1PY13"/>
<evidence type="ECO:0000256" key="1">
    <source>
        <dbReference type="ARBA" id="ARBA00022737"/>
    </source>
</evidence>
<feature type="domain" description="RRM" evidence="5">
    <location>
        <begin position="115"/>
        <end position="193"/>
    </location>
</feature>
<dbReference type="InterPro" id="IPR035979">
    <property type="entry name" value="RBD_domain_sf"/>
</dbReference>
<dbReference type="PROSITE" id="PS50102">
    <property type="entry name" value="RRM"/>
    <property type="match status" value="2"/>
</dbReference>
<dbReference type="SUPFAM" id="SSF54928">
    <property type="entry name" value="RNA-binding domain, RBD"/>
    <property type="match status" value="2"/>
</dbReference>
<dbReference type="GO" id="GO:0003729">
    <property type="term" value="F:mRNA binding"/>
    <property type="evidence" value="ECO:0007669"/>
    <property type="project" value="TreeGrafter"/>
</dbReference>
<protein>
    <recommendedName>
        <fullName evidence="5">RRM domain-containing protein</fullName>
    </recommendedName>
</protein>
<sequence>MVSLPGANGFAGVRFAMDSRRCFVGGLSWQTDDVRLRQYFENFGEVTEAFTTVDRLTGQPRGFGFVVFEDPAVVDKVVSMTHTIDRREVEAKRAVPKEETQPSRPHHGHVQNRTAKIFVGGLASSVDEASLRQYFEQFGPVEDSTVMVDHDSRRSRGFGFVTFRNEESVDGVFAAGTMQVLHDKQIEIKRAVPRDQMPPPPPPRHLGPGRGYMGPGRGYHTGRGPAAYQQGTGYYPGAYQQRFNQPLAQLATGSMGLAGRGQPSGLLGNGLRGNADQLQGSNGHGMAGLDHSSLTAAMAGIKLGGMGANLGMDHMGVLPSGLSSGPAGALGSGMASSMGTHYGAGGLGSDFSLSNLPNGLQQGQGNGLQAGLGNGFHDSFATSQAQQAVYDAASKAAFADPSLVPSAEHSLASNLSTAFSGNYSENTVGPSQQW</sequence>
<keyword evidence="1" id="KW-0677">Repeat</keyword>